<dbReference type="EMBL" id="CADEPM010000001">
    <property type="protein sequence ID" value="CAB3397812.1"/>
    <property type="molecule type" value="Genomic_DNA"/>
</dbReference>
<dbReference type="Pfam" id="PF16469">
    <property type="entry name" value="NPA"/>
    <property type="match status" value="8"/>
</dbReference>
<feature type="domain" description="Polyprotein allergen nematode" evidence="2">
    <location>
        <begin position="689"/>
        <end position="808"/>
    </location>
</feature>
<dbReference type="SUPFAM" id="SSF48371">
    <property type="entry name" value="ARM repeat"/>
    <property type="match status" value="1"/>
</dbReference>
<feature type="domain" description="Polyprotein allergen nematode" evidence="2">
    <location>
        <begin position="947"/>
        <end position="1066"/>
    </location>
</feature>
<dbReference type="Gene3D" id="1.10.533.30">
    <property type="entry name" value="Nematode polyprotein allergen ABA-1"/>
    <property type="match status" value="8"/>
</dbReference>
<gene>
    <name evidence="3" type="ORF">CBOVIS_LOCUS1171</name>
</gene>
<feature type="chain" id="PRO_5035912459" description="Polyprotein allergen nematode domain-containing protein" evidence="1">
    <location>
        <begin position="22"/>
        <end position="1080"/>
    </location>
</feature>
<organism evidence="3 4">
    <name type="scientific">Caenorhabditis bovis</name>
    <dbReference type="NCBI Taxonomy" id="2654633"/>
    <lineage>
        <taxon>Eukaryota</taxon>
        <taxon>Metazoa</taxon>
        <taxon>Ecdysozoa</taxon>
        <taxon>Nematoda</taxon>
        <taxon>Chromadorea</taxon>
        <taxon>Rhabditida</taxon>
        <taxon>Rhabditina</taxon>
        <taxon>Rhabditomorpha</taxon>
        <taxon>Rhabditoidea</taxon>
        <taxon>Rhabditidae</taxon>
        <taxon>Peloderinae</taxon>
        <taxon>Caenorhabditis</taxon>
    </lineage>
</organism>
<proteinExistence type="predicted"/>
<feature type="domain" description="Polyprotein allergen nematode" evidence="2">
    <location>
        <begin position="197"/>
        <end position="308"/>
    </location>
</feature>
<accession>A0A8S1EJB8</accession>
<evidence type="ECO:0000313" key="4">
    <source>
        <dbReference type="Proteomes" id="UP000494206"/>
    </source>
</evidence>
<dbReference type="PANTHER" id="PTHR34007:SF1">
    <property type="entry name" value="AEROLYSIN-LIKE PROTEIN-RELATED"/>
    <property type="match status" value="1"/>
</dbReference>
<protein>
    <recommendedName>
        <fullName evidence="2">Polyprotein allergen nematode domain-containing protein</fullName>
    </recommendedName>
</protein>
<dbReference type="InterPro" id="IPR038289">
    <property type="entry name" value="DVA-1_sf"/>
</dbReference>
<evidence type="ECO:0000313" key="3">
    <source>
        <dbReference type="EMBL" id="CAB3397812.1"/>
    </source>
</evidence>
<dbReference type="PANTHER" id="PTHR34007">
    <property type="entry name" value="AEROLYSIN-LIKE PROTEIN-RELATED"/>
    <property type="match status" value="1"/>
</dbReference>
<dbReference type="OrthoDB" id="5823468at2759"/>
<dbReference type="InterPro" id="IPR053280">
    <property type="entry name" value="Aerolysin-like_pore-former"/>
</dbReference>
<evidence type="ECO:0000259" key="2">
    <source>
        <dbReference type="Pfam" id="PF16469"/>
    </source>
</evidence>
<feature type="domain" description="Polyprotein allergen nematode" evidence="2">
    <location>
        <begin position="565"/>
        <end position="683"/>
    </location>
</feature>
<comment type="caution">
    <text evidence="3">The sequence shown here is derived from an EMBL/GenBank/DDBJ whole genome shotgun (WGS) entry which is preliminary data.</text>
</comment>
<evidence type="ECO:0000256" key="1">
    <source>
        <dbReference type="SAM" id="SignalP"/>
    </source>
</evidence>
<dbReference type="Proteomes" id="UP000494206">
    <property type="component" value="Unassembled WGS sequence"/>
</dbReference>
<dbReference type="AlphaFoldDB" id="A0A8S1EJB8"/>
<dbReference type="InterPro" id="IPR032487">
    <property type="entry name" value="ABA-1_nematode"/>
</dbReference>
<feature type="domain" description="Polyprotein allergen nematode" evidence="2">
    <location>
        <begin position="315"/>
        <end position="433"/>
    </location>
</feature>
<reference evidence="3 4" key="1">
    <citation type="submission" date="2020-04" db="EMBL/GenBank/DDBJ databases">
        <authorList>
            <person name="Laetsch R D."/>
            <person name="Stevens L."/>
            <person name="Kumar S."/>
            <person name="Blaxter L. M."/>
        </authorList>
    </citation>
    <scope>NUCLEOTIDE SEQUENCE [LARGE SCALE GENOMIC DNA]</scope>
</reference>
<keyword evidence="4" id="KW-1185">Reference proteome</keyword>
<sequence>MLHHALLIVFIVLVTFSNAYSRFGSSNSLKLNSQTVEQPSLNDQMLRGGEIRFYGRFRDGNNDVLNRYFNRLNRRQTDDLHDWLTEEQKTELKKFDKTSGEFKAKIGEYYSALPEEKKTEWNSFYRKHCWDWAKKVASDEEFQALQDLLSTRNIEEAKMKVATFKDKVDEKERKNVELWEDDCYKLYTTRKIRHVSDMNQFSQWLTLEQIEELQELKYEENGKGKRIAKMIEFFYELPNRKQNALKNIYIRRCKQYFAPLVSQKEFEEIERLYADEESSIKFVQSIINHLENEKHSDDYLIDVCTSVYDVSSRRRREIDSAVKEFVQWMTPEQLKEIGELKSSGKSEEEIRAKVKAFFGNLPSEKQKTLKDEFKGKCRDFFSPLMTSDELEQIKALKGNKEAAGKLVQQVVDRLEGDKKTSAQKLMKICGEVYDESSRRRREIDSAVKEFVQWMTPEQLKEIGELKSSGKSEEEIRAKVKAFFGNLPSEKQKTLKDEFKGKCRDFFSPLMTSDELEQIKALKGNKEAAGKLVQQVVDRLEGDKKTSAQKLMKICGEVYDESSRRRREIDSAVKEFVQWMTPEQLKEIGELKSSGKSEEEIRTKVKAFFGNLPSEKQKTLKDEFKGKCRNFFSPLMTSDELEQIKALKGNKEAAGKLVQQVVDRLEGDKKTSAQKLMKICGEVYDESSRRRRDVTVKDFISWMTPEQLKELEDLKSAGSSEMAIRDKTISFFEKLPSEQQSKVREELKGKCRAFFSPLLNDDEKNKIKSLIANEDKSEAASVIKSAVQRQEGDAKKKAEKLFTVCGEVYKEDKKAKRDVRSKIAKHLAWLTDEQKDEIEKMANEGADKEEIKKKLFEFVEIHEKDPSQKEKTVKLCYKWMDDVASKEEIESLHKLHHVDHASCKKKVREFISRLSEERQKQVEASLPFCEKLWYGSHSDHHHNHHRMRRHLQVIEKYVNWLDESQLSHLKKLDAAGTDFEIIIDKLREYFAALPEERQNELKSNFKTRCVTWAKEVSKPMEWMEIKKFYESGDHEALKQKLIELEERLTENQKHTIEHVRGVCYKLWGIKVSRRRHVINEN</sequence>
<dbReference type="InterPro" id="IPR016024">
    <property type="entry name" value="ARM-type_fold"/>
</dbReference>
<name>A0A8S1EJB8_9PELO</name>
<feature type="signal peptide" evidence="1">
    <location>
        <begin position="1"/>
        <end position="21"/>
    </location>
</feature>
<feature type="domain" description="Polyprotein allergen nematode" evidence="2">
    <location>
        <begin position="76"/>
        <end position="187"/>
    </location>
</feature>
<feature type="domain" description="Polyprotein allergen nematode" evidence="2">
    <location>
        <begin position="816"/>
        <end position="932"/>
    </location>
</feature>
<feature type="domain" description="Polyprotein allergen nematode" evidence="2">
    <location>
        <begin position="440"/>
        <end position="558"/>
    </location>
</feature>
<keyword evidence="1" id="KW-0732">Signal</keyword>